<proteinExistence type="inferred from homology"/>
<keyword evidence="4" id="KW-0804">Transcription</keyword>
<comment type="similarity">
    <text evidence="1">Belongs to the sigma-70 factor family. ECF subfamily.</text>
</comment>
<dbReference type="EMBL" id="QJUL01000057">
    <property type="protein sequence ID" value="TBU85657.1"/>
    <property type="molecule type" value="Genomic_DNA"/>
</dbReference>
<dbReference type="GO" id="GO:0006352">
    <property type="term" value="P:DNA-templated transcription initiation"/>
    <property type="evidence" value="ECO:0007669"/>
    <property type="project" value="InterPro"/>
</dbReference>
<dbReference type="AlphaFoldDB" id="A0A4V2KBG0"/>
<dbReference type="CDD" id="cd06171">
    <property type="entry name" value="Sigma70_r4"/>
    <property type="match status" value="1"/>
</dbReference>
<keyword evidence="3" id="KW-0731">Sigma factor</keyword>
<dbReference type="NCBIfam" id="NF009179">
    <property type="entry name" value="PRK12527.1"/>
    <property type="match status" value="1"/>
</dbReference>
<evidence type="ECO:0000256" key="1">
    <source>
        <dbReference type="ARBA" id="ARBA00010641"/>
    </source>
</evidence>
<dbReference type="Pfam" id="PF08281">
    <property type="entry name" value="Sigma70_r4_2"/>
    <property type="match status" value="1"/>
</dbReference>
<dbReference type="Proteomes" id="UP000291334">
    <property type="component" value="Unassembled WGS sequence"/>
</dbReference>
<sequence>MEQYYHGLVRYLTARLRDRHLAADVAHDAYIRVLESPRHHALDHPKAFLYRTAINLCVDSFRRSAVRRSEPLSEVAGEESLQMQSPQATLYQLQRAELLQRALDELPARCRQAFLLRKLEGLCHDDIAQAMGISKAMVEKHIVNAMRHCRTRVAEMERIS</sequence>
<dbReference type="InterPro" id="IPR013325">
    <property type="entry name" value="RNA_pol_sigma_r2"/>
</dbReference>
<dbReference type="InterPro" id="IPR007627">
    <property type="entry name" value="RNA_pol_sigma70_r2"/>
</dbReference>
<evidence type="ECO:0000313" key="9">
    <source>
        <dbReference type="Proteomes" id="UP000291334"/>
    </source>
</evidence>
<dbReference type="Pfam" id="PF04542">
    <property type="entry name" value="Sigma70_r2"/>
    <property type="match status" value="1"/>
</dbReference>
<dbReference type="GO" id="GO:0016987">
    <property type="term" value="F:sigma factor activity"/>
    <property type="evidence" value="ECO:0007669"/>
    <property type="project" value="UniProtKB-KW"/>
</dbReference>
<dbReference type="PANTHER" id="PTHR43133:SF63">
    <property type="entry name" value="RNA POLYMERASE SIGMA FACTOR FECI-RELATED"/>
    <property type="match status" value="1"/>
</dbReference>
<evidence type="ECO:0000313" key="10">
    <source>
        <dbReference type="Proteomes" id="UP000293172"/>
    </source>
</evidence>
<dbReference type="Proteomes" id="UP000293172">
    <property type="component" value="Unassembled WGS sequence"/>
</dbReference>
<dbReference type="SUPFAM" id="SSF88659">
    <property type="entry name" value="Sigma3 and sigma4 domains of RNA polymerase sigma factors"/>
    <property type="match status" value="1"/>
</dbReference>
<dbReference type="InterPro" id="IPR039425">
    <property type="entry name" value="RNA_pol_sigma-70-like"/>
</dbReference>
<dbReference type="SUPFAM" id="SSF88946">
    <property type="entry name" value="Sigma2 domain of RNA polymerase sigma factors"/>
    <property type="match status" value="1"/>
</dbReference>
<name>A0A4V2KBG0_9GAMM</name>
<accession>A0A4V2KBG0</accession>
<dbReference type="InterPro" id="IPR036388">
    <property type="entry name" value="WH-like_DNA-bd_sf"/>
</dbReference>
<dbReference type="Gene3D" id="1.10.1740.10">
    <property type="match status" value="1"/>
</dbReference>
<feature type="domain" description="RNA polymerase sigma factor 70 region 4 type 2" evidence="6">
    <location>
        <begin position="97"/>
        <end position="149"/>
    </location>
</feature>
<protein>
    <submittedName>
        <fullName evidence="7">RNA polymerase subunit sigma</fullName>
    </submittedName>
</protein>
<evidence type="ECO:0000313" key="7">
    <source>
        <dbReference type="EMBL" id="TBU85657.1"/>
    </source>
</evidence>
<dbReference type="InterPro" id="IPR014284">
    <property type="entry name" value="RNA_pol_sigma-70_dom"/>
</dbReference>
<comment type="caution">
    <text evidence="7">The sequence shown here is derived from an EMBL/GenBank/DDBJ whole genome shotgun (WGS) entry which is preliminary data.</text>
</comment>
<dbReference type="InterPro" id="IPR013324">
    <property type="entry name" value="RNA_pol_sigma_r3/r4-like"/>
</dbReference>
<organism evidence="7 10">
    <name type="scientific">Phytopseudomonas dryadis</name>
    <dbReference type="NCBI Taxonomy" id="2487520"/>
    <lineage>
        <taxon>Bacteria</taxon>
        <taxon>Pseudomonadati</taxon>
        <taxon>Pseudomonadota</taxon>
        <taxon>Gammaproteobacteria</taxon>
        <taxon>Pseudomonadales</taxon>
        <taxon>Pseudomonadaceae</taxon>
        <taxon>Phytopseudomonas</taxon>
    </lineage>
</organism>
<feature type="domain" description="RNA polymerase sigma-70 region 2" evidence="5">
    <location>
        <begin position="2"/>
        <end position="64"/>
    </location>
</feature>
<evidence type="ECO:0000313" key="8">
    <source>
        <dbReference type="EMBL" id="TBV02031.1"/>
    </source>
</evidence>
<dbReference type="InterPro" id="IPR013249">
    <property type="entry name" value="RNA_pol_sigma70_r4_t2"/>
</dbReference>
<gene>
    <name evidence="8" type="ORF">DNK34_19530</name>
    <name evidence="7" type="ORF">DNK44_24030</name>
</gene>
<dbReference type="PANTHER" id="PTHR43133">
    <property type="entry name" value="RNA POLYMERASE ECF-TYPE SIGMA FACTO"/>
    <property type="match status" value="1"/>
</dbReference>
<evidence type="ECO:0000256" key="4">
    <source>
        <dbReference type="ARBA" id="ARBA00023163"/>
    </source>
</evidence>
<evidence type="ECO:0000259" key="5">
    <source>
        <dbReference type="Pfam" id="PF04542"/>
    </source>
</evidence>
<keyword evidence="9" id="KW-1185">Reference proteome</keyword>
<reference evidence="9 10" key="1">
    <citation type="submission" date="2018-06" db="EMBL/GenBank/DDBJ databases">
        <title>Three novel Pseudomonas species isolated from symptomatic oak.</title>
        <authorList>
            <person name="Bueno-Gonzalez V."/>
            <person name="Brady C."/>
        </authorList>
    </citation>
    <scope>NUCLEOTIDE SEQUENCE [LARGE SCALE GENOMIC DNA]</scope>
    <source>
        <strain evidence="8 9">P26B</strain>
        <strain evidence="7 10">P6B</strain>
    </source>
</reference>
<evidence type="ECO:0000256" key="3">
    <source>
        <dbReference type="ARBA" id="ARBA00023082"/>
    </source>
</evidence>
<keyword evidence="2" id="KW-0805">Transcription regulation</keyword>
<dbReference type="EMBL" id="QJUM01000026">
    <property type="protein sequence ID" value="TBV02031.1"/>
    <property type="molecule type" value="Genomic_DNA"/>
</dbReference>
<dbReference type="GO" id="GO:0003677">
    <property type="term" value="F:DNA binding"/>
    <property type="evidence" value="ECO:0007669"/>
    <property type="project" value="InterPro"/>
</dbReference>
<evidence type="ECO:0000259" key="6">
    <source>
        <dbReference type="Pfam" id="PF08281"/>
    </source>
</evidence>
<evidence type="ECO:0000256" key="2">
    <source>
        <dbReference type="ARBA" id="ARBA00023015"/>
    </source>
</evidence>
<dbReference type="RefSeq" id="WP_131176891.1">
    <property type="nucleotide sequence ID" value="NZ_QJUL01000057.1"/>
</dbReference>
<dbReference type="NCBIfam" id="TIGR02937">
    <property type="entry name" value="sigma70-ECF"/>
    <property type="match status" value="1"/>
</dbReference>
<dbReference type="Gene3D" id="1.10.10.10">
    <property type="entry name" value="Winged helix-like DNA-binding domain superfamily/Winged helix DNA-binding domain"/>
    <property type="match status" value="1"/>
</dbReference>
<dbReference type="OrthoDB" id="9797134at2"/>